<dbReference type="GO" id="GO:0050660">
    <property type="term" value="F:flavin adenine dinucleotide binding"/>
    <property type="evidence" value="ECO:0007669"/>
    <property type="project" value="InterPro"/>
</dbReference>
<dbReference type="SUPFAM" id="SSF47203">
    <property type="entry name" value="Acyl-CoA dehydrogenase C-terminal domain-like"/>
    <property type="match status" value="1"/>
</dbReference>
<dbReference type="OrthoDB" id="7328575at2"/>
<gene>
    <name evidence="8" type="ORF">B0I00_3086</name>
</gene>
<dbReference type="PANTHER" id="PTHR43884">
    <property type="entry name" value="ACYL-COA DEHYDROGENASE"/>
    <property type="match status" value="1"/>
</dbReference>
<organism evidence="8 9">
    <name type="scientific">Novosphingobium kunmingense</name>
    <dbReference type="NCBI Taxonomy" id="1211806"/>
    <lineage>
        <taxon>Bacteria</taxon>
        <taxon>Pseudomonadati</taxon>
        <taxon>Pseudomonadota</taxon>
        <taxon>Alphaproteobacteria</taxon>
        <taxon>Sphingomonadales</taxon>
        <taxon>Sphingomonadaceae</taxon>
        <taxon>Novosphingobium</taxon>
    </lineage>
</organism>
<accession>A0A2N0H429</accession>
<dbReference type="CDD" id="cd00567">
    <property type="entry name" value="ACAD"/>
    <property type="match status" value="1"/>
</dbReference>
<feature type="domain" description="Acyl-CoA dehydrogenase/oxidase C-terminal" evidence="6">
    <location>
        <begin position="209"/>
        <end position="348"/>
    </location>
</feature>
<dbReference type="GO" id="GO:0003995">
    <property type="term" value="F:acyl-CoA dehydrogenase activity"/>
    <property type="evidence" value="ECO:0007669"/>
    <property type="project" value="TreeGrafter"/>
</dbReference>
<dbReference type="Gene3D" id="1.10.540.10">
    <property type="entry name" value="Acyl-CoA dehydrogenase/oxidase, N-terminal domain"/>
    <property type="match status" value="1"/>
</dbReference>
<dbReference type="InterPro" id="IPR036250">
    <property type="entry name" value="AcylCo_DH-like_C"/>
</dbReference>
<dbReference type="InterPro" id="IPR009075">
    <property type="entry name" value="AcylCo_DH/oxidase_C"/>
</dbReference>
<feature type="domain" description="Acyl-CoA dehydrogenase/oxidase N-terminal" evidence="7">
    <location>
        <begin position="6"/>
        <end position="118"/>
    </location>
</feature>
<dbReference type="Pfam" id="PF00441">
    <property type="entry name" value="Acyl-CoA_dh_1"/>
    <property type="match status" value="1"/>
</dbReference>
<proteinExistence type="inferred from homology"/>
<name>A0A2N0H429_9SPHN</name>
<comment type="similarity">
    <text evidence="2">Belongs to the acyl-CoA dehydrogenase family.</text>
</comment>
<dbReference type="SUPFAM" id="SSF56645">
    <property type="entry name" value="Acyl-CoA dehydrogenase NM domain-like"/>
    <property type="match status" value="1"/>
</dbReference>
<comment type="cofactor">
    <cofactor evidence="1">
        <name>FAD</name>
        <dbReference type="ChEBI" id="CHEBI:57692"/>
    </cofactor>
</comment>
<dbReference type="RefSeq" id="WP_100868282.1">
    <property type="nucleotide sequence ID" value="NZ_PHUF01000006.1"/>
</dbReference>
<sequence>MDFGLSQEQQMLAESVTRLLRELSPLDHVRQVAEGGSAVSAQSQAALAELGLPGLVVPEAHGGLGMGLLDATIVATALGEAVAPVPFTARNVMAPLALIAAGSEAQQAQWLPRIAAGEVRFGVGVHEQVSRRDGSGVRCSGGALTGTALFVLDCEEADHFMIADEAGRLHIVSAQADGLELIALKTIDATRSVGELRLASTPAEALADDGGAAARRLIAAGRILLAADSLGAADAMIAQAVAYAGQREQFGRVIGSFQAVKHMCAEMAAKNEPCRSLVWYAAHAFDAVPAEAELVACHAKSHTGEVGRFVARTATEVHGGMGFTDLLGLHYWFKRIGFDRQVLGGPETVREEAARLQGWIAVAA</sequence>
<evidence type="ECO:0000256" key="4">
    <source>
        <dbReference type="ARBA" id="ARBA00022827"/>
    </source>
</evidence>
<keyword evidence="3" id="KW-0285">Flavoprotein</keyword>
<evidence type="ECO:0000313" key="9">
    <source>
        <dbReference type="Proteomes" id="UP000232587"/>
    </source>
</evidence>
<evidence type="ECO:0000256" key="2">
    <source>
        <dbReference type="ARBA" id="ARBA00009347"/>
    </source>
</evidence>
<reference evidence="8 9" key="1">
    <citation type="submission" date="2017-11" db="EMBL/GenBank/DDBJ databases">
        <title>Genomic Encyclopedia of Type Strains, Phase III (KMG-III): the genomes of soil and plant-associated and newly described type strains.</title>
        <authorList>
            <person name="Whitman W."/>
        </authorList>
    </citation>
    <scope>NUCLEOTIDE SEQUENCE [LARGE SCALE GENOMIC DNA]</scope>
    <source>
        <strain evidence="8 9">CGMCC 1.12274</strain>
    </source>
</reference>
<comment type="caution">
    <text evidence="8">The sequence shown here is derived from an EMBL/GenBank/DDBJ whole genome shotgun (WGS) entry which is preliminary data.</text>
</comment>
<evidence type="ECO:0000259" key="6">
    <source>
        <dbReference type="Pfam" id="PF00441"/>
    </source>
</evidence>
<dbReference type="PANTHER" id="PTHR43884:SF20">
    <property type="entry name" value="ACYL-COA DEHYDROGENASE FADE28"/>
    <property type="match status" value="1"/>
</dbReference>
<evidence type="ECO:0000313" key="8">
    <source>
        <dbReference type="EMBL" id="PKB13650.1"/>
    </source>
</evidence>
<dbReference type="AlphaFoldDB" id="A0A2N0H429"/>
<dbReference type="EMBL" id="PHUF01000006">
    <property type="protein sequence ID" value="PKB13650.1"/>
    <property type="molecule type" value="Genomic_DNA"/>
</dbReference>
<evidence type="ECO:0000256" key="1">
    <source>
        <dbReference type="ARBA" id="ARBA00001974"/>
    </source>
</evidence>
<evidence type="ECO:0000259" key="7">
    <source>
        <dbReference type="Pfam" id="PF02771"/>
    </source>
</evidence>
<dbReference type="InterPro" id="IPR037069">
    <property type="entry name" value="AcylCoA_DH/ox_N_sf"/>
</dbReference>
<keyword evidence="5" id="KW-0560">Oxidoreductase</keyword>
<dbReference type="Gene3D" id="1.20.140.10">
    <property type="entry name" value="Butyryl-CoA Dehydrogenase, subunit A, domain 3"/>
    <property type="match status" value="1"/>
</dbReference>
<dbReference type="InterPro" id="IPR013786">
    <property type="entry name" value="AcylCoA_DH/ox_N"/>
</dbReference>
<evidence type="ECO:0000256" key="5">
    <source>
        <dbReference type="ARBA" id="ARBA00023002"/>
    </source>
</evidence>
<dbReference type="InterPro" id="IPR009100">
    <property type="entry name" value="AcylCoA_DH/oxidase_NM_dom_sf"/>
</dbReference>
<protein>
    <submittedName>
        <fullName evidence="8">Alkylation response protein AidB-like acyl-CoA dehydrogenase</fullName>
    </submittedName>
</protein>
<keyword evidence="9" id="KW-1185">Reference proteome</keyword>
<evidence type="ECO:0000256" key="3">
    <source>
        <dbReference type="ARBA" id="ARBA00022630"/>
    </source>
</evidence>
<dbReference type="Proteomes" id="UP000232587">
    <property type="component" value="Unassembled WGS sequence"/>
</dbReference>
<keyword evidence="4" id="KW-0274">FAD</keyword>
<dbReference type="Pfam" id="PF02771">
    <property type="entry name" value="Acyl-CoA_dh_N"/>
    <property type="match status" value="1"/>
</dbReference>